<evidence type="ECO:0000256" key="1">
    <source>
        <dbReference type="SAM" id="MobiDB-lite"/>
    </source>
</evidence>
<sequence length="240" mass="25403">MIKFVIVLFLVLMGTGEAVAQWGSKKVKGNGNVTSRTVNTSNYDAIKNFGSIDVHLKKGTEGNIVVKTDENLQEYIIVEVVDNALKIRTENNVSLSTKNGIHVYVPFDDISEVSLTGSGDVDTEDPINGDELKITLTGSGDVDLAVAANTVNTTLTGSGDVAVRGTTTNLNLRITGSGDFNGNDLRSQNTEVTVSGSGDATVYASNFLKARVHGSGDVVYKGNPDKRDTKVSGSGRISMN</sequence>
<dbReference type="EMBL" id="CP027062">
    <property type="protein sequence ID" value="AVI52428.1"/>
    <property type="molecule type" value="Genomic_DNA"/>
</dbReference>
<gene>
    <name evidence="4" type="ORF">C5O00_12090</name>
</gene>
<dbReference type="AlphaFoldDB" id="A0A2S0I0N2"/>
<feature type="signal peptide" evidence="2">
    <location>
        <begin position="1"/>
        <end position="20"/>
    </location>
</feature>
<evidence type="ECO:0000259" key="3">
    <source>
        <dbReference type="Pfam" id="PF10988"/>
    </source>
</evidence>
<dbReference type="OrthoDB" id="5585143at2"/>
<evidence type="ECO:0000313" key="5">
    <source>
        <dbReference type="Proteomes" id="UP000238442"/>
    </source>
</evidence>
<dbReference type="Gene3D" id="2.160.20.120">
    <property type="match status" value="1"/>
</dbReference>
<dbReference type="Proteomes" id="UP000238442">
    <property type="component" value="Chromosome"/>
</dbReference>
<feature type="region of interest" description="Disordered" evidence="1">
    <location>
        <begin position="219"/>
        <end position="240"/>
    </location>
</feature>
<dbReference type="KEGG" id="aue:C5O00_12090"/>
<reference evidence="4 5" key="1">
    <citation type="submission" date="2018-02" db="EMBL/GenBank/DDBJ databases">
        <title>Genomic analysis of the strain RR4-38 isolated from a seawater recirculating aquaculture system.</title>
        <authorList>
            <person name="Kim Y.-S."/>
            <person name="Jang Y.H."/>
            <person name="Kim K.-H."/>
        </authorList>
    </citation>
    <scope>NUCLEOTIDE SEQUENCE [LARGE SCALE GENOMIC DNA]</scope>
    <source>
        <strain evidence="4 5">RR4-38</strain>
    </source>
</reference>
<dbReference type="PANTHER" id="PTHR39200:SF1">
    <property type="entry name" value="AUTO-TRANSPORTER ADHESIN HEAD GIN DOMAIN-CONTAINING PROTEIN-RELATED"/>
    <property type="match status" value="1"/>
</dbReference>
<protein>
    <submittedName>
        <fullName evidence="4">DUF2807 domain-containing protein</fullName>
    </submittedName>
</protein>
<evidence type="ECO:0000256" key="2">
    <source>
        <dbReference type="SAM" id="SignalP"/>
    </source>
</evidence>
<feature type="domain" description="Putative auto-transporter adhesin head GIN" evidence="3">
    <location>
        <begin position="42"/>
        <end position="224"/>
    </location>
</feature>
<name>A0A2S0I0N2_9FLAO</name>
<keyword evidence="2" id="KW-0732">Signal</keyword>
<dbReference type="InterPro" id="IPR021255">
    <property type="entry name" value="DUF2807"/>
</dbReference>
<accession>A0A2S0I0N2</accession>
<feature type="compositionally biased region" description="Polar residues" evidence="1">
    <location>
        <begin position="231"/>
        <end position="240"/>
    </location>
</feature>
<proteinExistence type="predicted"/>
<dbReference type="Pfam" id="PF10988">
    <property type="entry name" value="DUF2807"/>
    <property type="match status" value="1"/>
</dbReference>
<organism evidence="4 5">
    <name type="scientific">Pukyongia salina</name>
    <dbReference type="NCBI Taxonomy" id="2094025"/>
    <lineage>
        <taxon>Bacteria</taxon>
        <taxon>Pseudomonadati</taxon>
        <taxon>Bacteroidota</taxon>
        <taxon>Flavobacteriia</taxon>
        <taxon>Flavobacteriales</taxon>
        <taxon>Flavobacteriaceae</taxon>
        <taxon>Pukyongia</taxon>
    </lineage>
</organism>
<feature type="chain" id="PRO_5015707745" evidence="2">
    <location>
        <begin position="21"/>
        <end position="240"/>
    </location>
</feature>
<keyword evidence="5" id="KW-1185">Reference proteome</keyword>
<dbReference type="PANTHER" id="PTHR39200">
    <property type="entry name" value="HYPOTHETICAL EXPORTED PROTEIN"/>
    <property type="match status" value="1"/>
</dbReference>
<evidence type="ECO:0000313" key="4">
    <source>
        <dbReference type="EMBL" id="AVI52428.1"/>
    </source>
</evidence>